<dbReference type="InterPro" id="IPR036748">
    <property type="entry name" value="MTH938-like_sf"/>
</dbReference>
<name>A0A1A9RC25_EIKCO</name>
<evidence type="ECO:0000313" key="1">
    <source>
        <dbReference type="EMBL" id="OAM15538.1"/>
    </source>
</evidence>
<dbReference type="AlphaFoldDB" id="A0A1A9RC25"/>
<dbReference type="PANTHER" id="PTHR21192">
    <property type="entry name" value="NUCLEAR PROTEIN E3-3"/>
    <property type="match status" value="1"/>
</dbReference>
<dbReference type="Gene3D" id="3.40.1230.10">
    <property type="entry name" value="MTH938-like"/>
    <property type="match status" value="1"/>
</dbReference>
<dbReference type="EMBL" id="LXSF01000012">
    <property type="protein sequence ID" value="OAM15538.1"/>
    <property type="molecule type" value="Genomic_DNA"/>
</dbReference>
<accession>A0A1A9RC25</accession>
<dbReference type="Pfam" id="PF04430">
    <property type="entry name" value="DUF498"/>
    <property type="match status" value="1"/>
</dbReference>
<dbReference type="SUPFAM" id="SSF64076">
    <property type="entry name" value="MTH938-like"/>
    <property type="match status" value="1"/>
</dbReference>
<reference evidence="2" key="1">
    <citation type="submission" date="2016-05" db="EMBL/GenBank/DDBJ databases">
        <title>Draft genome of Corynebacterium afermentans subsp. afermentans LCDC 88199T.</title>
        <authorList>
            <person name="Bernier A.-M."/>
            <person name="Bernard K."/>
        </authorList>
    </citation>
    <scope>NUCLEOTIDE SEQUENCE [LARGE SCALE GENOMIC DNA]</scope>
    <source>
        <strain evidence="2">NML01-0328</strain>
    </source>
</reference>
<sequence>MLIQEHQPTSACHIDHYQPGQIEIDGHTYRQAVLLDGGGSVQTVNLHSAAELQAADLALAAASRPEVILIGTGERQQFLHPRIAAAASGIGVECMHTAAAVRTYLLLQSEGRRIWAWLWP</sequence>
<dbReference type="RefSeq" id="WP_064084706.1">
    <property type="nucleotide sequence ID" value="NZ_JAWFMW010000210.1"/>
</dbReference>
<dbReference type="Proteomes" id="UP000078003">
    <property type="component" value="Unassembled WGS sequence"/>
</dbReference>
<proteinExistence type="predicted"/>
<dbReference type="PANTHER" id="PTHR21192:SF2">
    <property type="entry name" value="NADH DEHYDROGENASE [UBIQUINONE] 1 ALPHA SUBCOMPLEX ASSEMBLY FACTOR 3"/>
    <property type="match status" value="1"/>
</dbReference>
<dbReference type="InterPro" id="IPR007523">
    <property type="entry name" value="NDUFAF3/AAMDC"/>
</dbReference>
<comment type="caution">
    <text evidence="1">The sequence shown here is derived from an EMBL/GenBank/DDBJ whole genome shotgun (WGS) entry which is preliminary data.</text>
</comment>
<evidence type="ECO:0000313" key="2">
    <source>
        <dbReference type="Proteomes" id="UP000078003"/>
    </source>
</evidence>
<gene>
    <name evidence="1" type="ORF">A7P85_10235</name>
</gene>
<protein>
    <submittedName>
        <fullName evidence="1">Rod shape-determining protein RodA</fullName>
    </submittedName>
</protein>
<organism evidence="1 2">
    <name type="scientific">Eikenella corrodens</name>
    <dbReference type="NCBI Taxonomy" id="539"/>
    <lineage>
        <taxon>Bacteria</taxon>
        <taxon>Pseudomonadati</taxon>
        <taxon>Pseudomonadota</taxon>
        <taxon>Betaproteobacteria</taxon>
        <taxon>Neisseriales</taxon>
        <taxon>Neisseriaceae</taxon>
        <taxon>Eikenella</taxon>
    </lineage>
</organism>